<evidence type="ECO:0000313" key="2">
    <source>
        <dbReference type="Proteomes" id="UP000199672"/>
    </source>
</evidence>
<name>A0A1I1WFI2_9FLAO</name>
<dbReference type="AlphaFoldDB" id="A0A1I1WFI2"/>
<dbReference type="RefSeq" id="WP_143102115.1">
    <property type="nucleotide sequence ID" value="NZ_FOMH01000015.1"/>
</dbReference>
<evidence type="ECO:0000313" key="1">
    <source>
        <dbReference type="EMBL" id="SFD93975.1"/>
    </source>
</evidence>
<dbReference type="STRING" id="739143.SAMN05216297_11542"/>
<organism evidence="1 2">
    <name type="scientific">Flavobacterium phragmitis</name>
    <dbReference type="NCBI Taxonomy" id="739143"/>
    <lineage>
        <taxon>Bacteria</taxon>
        <taxon>Pseudomonadati</taxon>
        <taxon>Bacteroidota</taxon>
        <taxon>Flavobacteriia</taxon>
        <taxon>Flavobacteriales</taxon>
        <taxon>Flavobacteriaceae</taxon>
        <taxon>Flavobacterium</taxon>
    </lineage>
</organism>
<proteinExistence type="predicted"/>
<reference evidence="2" key="1">
    <citation type="submission" date="2016-10" db="EMBL/GenBank/DDBJ databases">
        <authorList>
            <person name="Varghese N."/>
            <person name="Submissions S."/>
        </authorList>
    </citation>
    <scope>NUCLEOTIDE SEQUENCE [LARGE SCALE GENOMIC DNA]</scope>
    <source>
        <strain evidence="2">CGMCC 1.10370</strain>
    </source>
</reference>
<protein>
    <submittedName>
        <fullName evidence="1">Uncharacterized protein</fullName>
    </submittedName>
</protein>
<sequence length="174" mass="20089">MSYEYQLTVTRYYTQRYVMIGVGSSDLDQASSLSEMSIDEITKTLAELNAVISGGLEYLDWGTDLFHVFSEATVSRYGDFDKVERYEVSTIGLRDFLIELKRFKEQCLAGDYYKVLIGEAFAAIKVNPSKYKRWPTSDTHFLITLNNTIFSLILESNDFNLTQNQYVAQLEREF</sequence>
<dbReference type="EMBL" id="FOMH01000015">
    <property type="protein sequence ID" value="SFD93975.1"/>
    <property type="molecule type" value="Genomic_DNA"/>
</dbReference>
<dbReference type="OrthoDB" id="1257166at2"/>
<gene>
    <name evidence="1" type="ORF">SAMN05216297_11542</name>
</gene>
<accession>A0A1I1WFI2</accession>
<dbReference type="Proteomes" id="UP000199672">
    <property type="component" value="Unassembled WGS sequence"/>
</dbReference>
<keyword evidence="2" id="KW-1185">Reference proteome</keyword>